<comment type="caution">
    <text evidence="4">The sequence shown here is derived from an EMBL/GenBank/DDBJ whole genome shotgun (WGS) entry which is preliminary data.</text>
</comment>
<keyword evidence="2" id="KW-0862">Zinc</keyword>
<dbReference type="InterPro" id="IPR012341">
    <property type="entry name" value="6hp_glycosidase-like_sf"/>
</dbReference>
<feature type="transmembrane region" description="Helical" evidence="3">
    <location>
        <begin position="121"/>
        <end position="139"/>
    </location>
</feature>
<dbReference type="SMART" id="SM01260">
    <property type="entry name" value="LANC_like"/>
    <property type="match status" value="1"/>
</dbReference>
<keyword evidence="5" id="KW-1185">Reference proteome</keyword>
<proteinExistence type="inferred from homology"/>
<dbReference type="PRINTS" id="PR01950">
    <property type="entry name" value="LANCSUPER"/>
</dbReference>
<dbReference type="GO" id="GO:0005886">
    <property type="term" value="C:plasma membrane"/>
    <property type="evidence" value="ECO:0007669"/>
    <property type="project" value="TreeGrafter"/>
</dbReference>
<dbReference type="Pfam" id="PF05147">
    <property type="entry name" value="LANC_like"/>
    <property type="match status" value="1"/>
</dbReference>
<evidence type="ECO:0000313" key="5">
    <source>
        <dbReference type="Proteomes" id="UP001300502"/>
    </source>
</evidence>
<reference evidence="4 5" key="1">
    <citation type="submission" date="2022-07" db="EMBL/GenBank/DDBJ databases">
        <title>Genome-wide signatures of adaptation to extreme environments.</title>
        <authorList>
            <person name="Cho C.H."/>
            <person name="Yoon H.S."/>
        </authorList>
    </citation>
    <scope>NUCLEOTIDE SEQUENCE [LARGE SCALE GENOMIC DNA]</scope>
    <source>
        <strain evidence="4 5">108.79 E11</strain>
    </source>
</reference>
<accession>A0AAV9IGQ1</accession>
<evidence type="ECO:0000256" key="3">
    <source>
        <dbReference type="SAM" id="Phobius"/>
    </source>
</evidence>
<dbReference type="InterPro" id="IPR007822">
    <property type="entry name" value="LANC-like"/>
</dbReference>
<keyword evidence="2" id="KW-0479">Metal-binding</keyword>
<dbReference type="SUPFAM" id="SSF158745">
    <property type="entry name" value="LanC-like"/>
    <property type="match status" value="1"/>
</dbReference>
<evidence type="ECO:0000256" key="1">
    <source>
        <dbReference type="ARBA" id="ARBA00007179"/>
    </source>
</evidence>
<keyword evidence="3" id="KW-0472">Membrane</keyword>
<dbReference type="PANTHER" id="PTHR12736:SF7">
    <property type="entry name" value="LANC-LIKE PROTEIN 3"/>
    <property type="match status" value="1"/>
</dbReference>
<dbReference type="GO" id="GO:0031179">
    <property type="term" value="P:peptide modification"/>
    <property type="evidence" value="ECO:0007669"/>
    <property type="project" value="InterPro"/>
</dbReference>
<protein>
    <submittedName>
        <fullName evidence="4">Uncharacterized protein</fullName>
    </submittedName>
</protein>
<dbReference type="PANTHER" id="PTHR12736">
    <property type="entry name" value="LANC-LIKE PROTEIN"/>
    <property type="match status" value="1"/>
</dbReference>
<feature type="binding site" evidence="2">
    <location>
        <position position="342"/>
    </location>
    <ligand>
        <name>Zn(2+)</name>
        <dbReference type="ChEBI" id="CHEBI:29105"/>
    </ligand>
</feature>
<dbReference type="Gene3D" id="1.50.10.10">
    <property type="match status" value="1"/>
</dbReference>
<dbReference type="GO" id="GO:0005975">
    <property type="term" value="P:carbohydrate metabolic process"/>
    <property type="evidence" value="ECO:0007669"/>
    <property type="project" value="InterPro"/>
</dbReference>
<gene>
    <name evidence="4" type="ORF">GAYE_SCF25G4513</name>
</gene>
<dbReference type="PRINTS" id="PR01951">
    <property type="entry name" value="LANCEUKARYTE"/>
</dbReference>
<dbReference type="AlphaFoldDB" id="A0AAV9IGQ1"/>
<comment type="similarity">
    <text evidence="1">Belongs to the LanC-like protein family.</text>
</comment>
<dbReference type="Proteomes" id="UP001300502">
    <property type="component" value="Unassembled WGS sequence"/>
</dbReference>
<dbReference type="CDD" id="cd04794">
    <property type="entry name" value="euk_LANCL"/>
    <property type="match status" value="1"/>
</dbReference>
<dbReference type="InterPro" id="IPR020464">
    <property type="entry name" value="LanC-like_prot_euk"/>
</dbReference>
<sequence length="438" mass="50202">MERRCLFLHPKDDDFEDPDFVQHILKGDGKQALHTKFGRSIYDSIQRIAEVIQQQVRPEYGRKDPTVYTGTAGIAYFFYRLGTSSILEPRERLDFLRVAKEYIDSAVECIEQRGRRLGNSLVLGTAGVYLVACLIYDAIPDKRREYFSKFYNLYVSLADSWLQNESEDEFLYGKAGFLTGFLYFHGHNEDWKTYARRIVMKLIENGRNTAKNSSWSGQCPLLYRWHHKFYLGAAHGTAGILHTLLLVASRMNGASSLPDEQVKQTLEFMHQLKCPDTNNYFSSLDSKRSELVQWCHGAPGFIYLFCKAAEYYSNAAYLNYALEASEPVWKYGWLRKGPGLCHGISGNAYCFLRLFRCLRQFPDVATEHEKRSIVRAAQMGAFLVRLSTNSIPCVDDAELGMRVPDRPFSLYEGISGTGCFLLDLLNPLQSRFPLFDEI</sequence>
<organism evidence="4 5">
    <name type="scientific">Galdieria yellowstonensis</name>
    <dbReference type="NCBI Taxonomy" id="3028027"/>
    <lineage>
        <taxon>Eukaryota</taxon>
        <taxon>Rhodophyta</taxon>
        <taxon>Bangiophyceae</taxon>
        <taxon>Galdieriales</taxon>
        <taxon>Galdieriaceae</taxon>
        <taxon>Galdieria</taxon>
    </lineage>
</organism>
<feature type="binding site" evidence="2">
    <location>
        <position position="341"/>
    </location>
    <ligand>
        <name>Zn(2+)</name>
        <dbReference type="ChEBI" id="CHEBI:29105"/>
    </ligand>
</feature>
<keyword evidence="3" id="KW-0812">Transmembrane</keyword>
<evidence type="ECO:0000256" key="2">
    <source>
        <dbReference type="PIRSR" id="PIRSR607822-1"/>
    </source>
</evidence>
<evidence type="ECO:0000313" key="4">
    <source>
        <dbReference type="EMBL" id="KAK4526597.1"/>
    </source>
</evidence>
<keyword evidence="3" id="KW-1133">Transmembrane helix</keyword>
<name>A0AAV9IGQ1_9RHOD</name>
<feature type="binding site" evidence="2">
    <location>
        <position position="295"/>
    </location>
    <ligand>
        <name>Zn(2+)</name>
        <dbReference type="ChEBI" id="CHEBI:29105"/>
    </ligand>
</feature>
<dbReference type="GO" id="GO:0046872">
    <property type="term" value="F:metal ion binding"/>
    <property type="evidence" value="ECO:0007669"/>
    <property type="project" value="UniProtKB-KW"/>
</dbReference>
<dbReference type="EMBL" id="JANCYU010000041">
    <property type="protein sequence ID" value="KAK4526597.1"/>
    <property type="molecule type" value="Genomic_DNA"/>
</dbReference>